<feature type="compositionally biased region" description="Basic and acidic residues" evidence="1">
    <location>
        <begin position="72"/>
        <end position="90"/>
    </location>
</feature>
<accession>A0A8S5LTT6</accession>
<sequence length="90" mass="10844">MNEEQLYKRAFVEMQTLLTRAESDVALVKAQAEFYLEEYNKLQEEHNKLIEEKEQLRKDYNSLLETNNELTEDLRKLEGELDPHKKEENK</sequence>
<dbReference type="EMBL" id="BK014735">
    <property type="protein sequence ID" value="DAD73422.1"/>
    <property type="molecule type" value="Genomic_DNA"/>
</dbReference>
<proteinExistence type="predicted"/>
<feature type="region of interest" description="Disordered" evidence="1">
    <location>
        <begin position="67"/>
        <end position="90"/>
    </location>
</feature>
<evidence type="ECO:0000313" key="2">
    <source>
        <dbReference type="EMBL" id="DAD73422.1"/>
    </source>
</evidence>
<organism evidence="2">
    <name type="scientific">Siphoviridae sp. ctKm44</name>
    <dbReference type="NCBI Taxonomy" id="2826245"/>
    <lineage>
        <taxon>Viruses</taxon>
        <taxon>Duplodnaviria</taxon>
        <taxon>Heunggongvirae</taxon>
        <taxon>Uroviricota</taxon>
        <taxon>Caudoviricetes</taxon>
    </lineage>
</organism>
<protein>
    <submittedName>
        <fullName evidence="2">Polyubiquitin-C, TNFAIP3-interacting protein 1-binding domain, A20-binding protein, SIGNALING.01A</fullName>
    </submittedName>
</protein>
<name>A0A8S5LTT6_9CAUD</name>
<evidence type="ECO:0000256" key="1">
    <source>
        <dbReference type="SAM" id="MobiDB-lite"/>
    </source>
</evidence>
<reference evidence="2" key="1">
    <citation type="journal article" date="2021" name="Proc. Natl. Acad. Sci. U.S.A.">
        <title>A Catalog of Tens of Thousands of Viruses from Human Metagenomes Reveals Hidden Associations with Chronic Diseases.</title>
        <authorList>
            <person name="Tisza M.J."/>
            <person name="Buck C.B."/>
        </authorList>
    </citation>
    <scope>NUCLEOTIDE SEQUENCE</scope>
    <source>
        <strain evidence="2">CtKm44</strain>
    </source>
</reference>